<dbReference type="InterPro" id="IPR050646">
    <property type="entry name" value="Cas1"/>
</dbReference>
<evidence type="ECO:0000256" key="10">
    <source>
        <dbReference type="HAMAP-Rule" id="MF_01470"/>
    </source>
</evidence>
<evidence type="ECO:0000256" key="6">
    <source>
        <dbReference type="ARBA" id="ARBA00023118"/>
    </source>
</evidence>
<reference evidence="11" key="1">
    <citation type="journal article" date="2014" name="Int. J. Syst. Evol. Microbiol.">
        <title>Complete genome sequence of Corynebacterium casei LMG S-19264T (=DSM 44701T), isolated from a smear-ripened cheese.</title>
        <authorList>
            <consortium name="US DOE Joint Genome Institute (JGI-PGF)"/>
            <person name="Walter F."/>
            <person name="Albersmeier A."/>
            <person name="Kalinowski J."/>
            <person name="Ruckert C."/>
        </authorList>
    </citation>
    <scope>NUCLEOTIDE SEQUENCE</scope>
    <source>
        <strain evidence="11">CCM 8606</strain>
    </source>
</reference>
<dbReference type="RefSeq" id="WP_188354582.1">
    <property type="nucleotide sequence ID" value="NZ_BMDH01000001.1"/>
</dbReference>
<proteinExistence type="inferred from homology"/>
<dbReference type="InterPro" id="IPR042211">
    <property type="entry name" value="CRISPR-assoc_Cas1_N"/>
</dbReference>
<dbReference type="InterPro" id="IPR019856">
    <property type="entry name" value="CRISPR-assoc_Cas1_DVULG"/>
</dbReference>
<keyword evidence="8 10" id="KW-0464">Manganese</keyword>
<dbReference type="GO" id="GO:0046872">
    <property type="term" value="F:metal ion binding"/>
    <property type="evidence" value="ECO:0007669"/>
    <property type="project" value="UniProtKB-UniRule"/>
</dbReference>
<dbReference type="Proteomes" id="UP000619536">
    <property type="component" value="Unassembled WGS sequence"/>
</dbReference>
<name>A0A8J3AFT5_9BIFI</name>
<dbReference type="NCBIfam" id="TIGR00287">
    <property type="entry name" value="cas1"/>
    <property type="match status" value="1"/>
</dbReference>
<evidence type="ECO:0000256" key="9">
    <source>
        <dbReference type="ARBA" id="ARBA00038592"/>
    </source>
</evidence>
<evidence type="ECO:0000256" key="5">
    <source>
        <dbReference type="ARBA" id="ARBA00022842"/>
    </source>
</evidence>
<dbReference type="Pfam" id="PF01867">
    <property type="entry name" value="Cas_Cas1"/>
    <property type="match status" value="1"/>
</dbReference>
<dbReference type="GO" id="GO:0051607">
    <property type="term" value="P:defense response to virus"/>
    <property type="evidence" value="ECO:0007669"/>
    <property type="project" value="UniProtKB-UniRule"/>
</dbReference>
<dbReference type="EMBL" id="BMDH01000001">
    <property type="protein sequence ID" value="GGI13094.1"/>
    <property type="molecule type" value="Genomic_DNA"/>
</dbReference>
<feature type="binding site" evidence="10">
    <location>
        <position position="166"/>
    </location>
    <ligand>
        <name>Mn(2+)</name>
        <dbReference type="ChEBI" id="CHEBI:29035"/>
    </ligand>
</feature>
<keyword evidence="5 10" id="KW-0460">Magnesium</keyword>
<keyword evidence="1 10" id="KW-0540">Nuclease</keyword>
<dbReference type="InterPro" id="IPR002729">
    <property type="entry name" value="CRISPR-assoc_Cas1"/>
</dbReference>
<keyword evidence="4 10" id="KW-0378">Hydrolase</keyword>
<dbReference type="AlphaFoldDB" id="A0A8J3AFT5"/>
<dbReference type="GO" id="GO:0016787">
    <property type="term" value="F:hydrolase activity"/>
    <property type="evidence" value="ECO:0007669"/>
    <property type="project" value="UniProtKB-KW"/>
</dbReference>
<dbReference type="PANTHER" id="PTHR34353">
    <property type="entry name" value="CRISPR-ASSOCIATED ENDONUCLEASE CAS1 1"/>
    <property type="match status" value="1"/>
</dbReference>
<feature type="binding site" evidence="10">
    <location>
        <position position="234"/>
    </location>
    <ligand>
        <name>Mn(2+)</name>
        <dbReference type="ChEBI" id="CHEBI:29035"/>
    </ligand>
</feature>
<dbReference type="Gene3D" id="1.20.120.920">
    <property type="entry name" value="CRISPR-associated endonuclease Cas1, C-terminal domain"/>
    <property type="match status" value="1"/>
</dbReference>
<dbReference type="HAMAP" id="MF_01470">
    <property type="entry name" value="Cas1"/>
    <property type="match status" value="1"/>
</dbReference>
<evidence type="ECO:0000256" key="2">
    <source>
        <dbReference type="ARBA" id="ARBA00022723"/>
    </source>
</evidence>
<dbReference type="Gene3D" id="3.100.10.20">
    <property type="entry name" value="CRISPR-associated endonuclease Cas1, N-terminal domain"/>
    <property type="match status" value="1"/>
</dbReference>
<comment type="caution">
    <text evidence="11">The sequence shown here is derived from an EMBL/GenBank/DDBJ whole genome shotgun (WGS) entry which is preliminary data.</text>
</comment>
<sequence length="343" mass="39144">MKQLLRTLFILSENTYLTLHQDNVVVKQEERTLASIPLRSLDAILCFSYKGASPALMGACCEFGVQLSFFKPTGRYLCSVLGEHQRNIILRKEQFAISSAPEMALPYAQSFITGKIYNARWVVERTKRDHELRVNVERLQHTSATLQKLLTALKDCESIDQLRGIEGLAAHEYFATFDDLILRDKEHFYFTERSRRPPLDPMNALLSFIYVLLQSSCASALHGVGLDPYAGFMHTDRPGRASLSLDVMEELRPCLADRFALTLVNTGVIQYKHFETQENGSVLLSELGRKTVLTAWEKRKQETITHPFLQEKISWGLLPYTQALLLARTIRGDLDAYPPFLWK</sequence>
<dbReference type="GO" id="GO:0004520">
    <property type="term" value="F:DNA endonuclease activity"/>
    <property type="evidence" value="ECO:0007669"/>
    <property type="project" value="InterPro"/>
</dbReference>
<dbReference type="NCBIfam" id="TIGR03640">
    <property type="entry name" value="cas1_DVULG"/>
    <property type="match status" value="1"/>
</dbReference>
<dbReference type="PANTHER" id="PTHR34353:SF2">
    <property type="entry name" value="CRISPR-ASSOCIATED ENDONUCLEASE CAS1 1"/>
    <property type="match status" value="1"/>
</dbReference>
<evidence type="ECO:0000256" key="1">
    <source>
        <dbReference type="ARBA" id="ARBA00022722"/>
    </source>
</evidence>
<reference evidence="11" key="2">
    <citation type="submission" date="2020-09" db="EMBL/GenBank/DDBJ databases">
        <authorList>
            <person name="Sun Q."/>
            <person name="Sedlacek I."/>
        </authorList>
    </citation>
    <scope>NUCLEOTIDE SEQUENCE</scope>
    <source>
        <strain evidence="11">CCM 8606</strain>
    </source>
</reference>
<dbReference type="GO" id="GO:0043571">
    <property type="term" value="P:maintenance of CRISPR repeat elements"/>
    <property type="evidence" value="ECO:0007669"/>
    <property type="project" value="UniProtKB-UniRule"/>
</dbReference>
<comment type="function">
    <text evidence="10">CRISPR (clustered regularly interspaced short palindromic repeat), is an adaptive immune system that provides protection against mobile genetic elements (viruses, transposable elements and conjugative plasmids). CRISPR clusters contain spacers, sequences complementary to antecedent mobile elements, and target invading nucleic acids. CRISPR clusters are transcribed and processed into CRISPR RNA (crRNA). Acts as a dsDNA endonuclease. Involved in the integration of spacer DNA into the CRISPR cassette.</text>
</comment>
<evidence type="ECO:0000256" key="4">
    <source>
        <dbReference type="ARBA" id="ARBA00022801"/>
    </source>
</evidence>
<keyword evidence="7 10" id="KW-0238">DNA-binding</keyword>
<accession>A0A8J3AFT5</accession>
<comment type="similarity">
    <text evidence="10">Belongs to the CRISPR-associated endonuclease Cas1 family.</text>
</comment>
<dbReference type="EC" id="3.1.-.-" evidence="10"/>
<dbReference type="InterPro" id="IPR042206">
    <property type="entry name" value="CRISPR-assoc_Cas1_C"/>
</dbReference>
<comment type="subunit">
    <text evidence="9 10">Homodimer, forms a heterotetramer with a Cas2 homodimer.</text>
</comment>
<gene>
    <name evidence="10 11" type="primary">cas1</name>
    <name evidence="11" type="ORF">GCM10007377_04240</name>
</gene>
<keyword evidence="6 10" id="KW-0051">Antiviral defense</keyword>
<evidence type="ECO:0000313" key="12">
    <source>
        <dbReference type="Proteomes" id="UP000619536"/>
    </source>
</evidence>
<dbReference type="GO" id="GO:0003677">
    <property type="term" value="F:DNA binding"/>
    <property type="evidence" value="ECO:0007669"/>
    <property type="project" value="UniProtKB-KW"/>
</dbReference>
<keyword evidence="3 10" id="KW-0255">Endonuclease</keyword>
<keyword evidence="2 10" id="KW-0479">Metal-binding</keyword>
<feature type="binding site" evidence="10">
    <location>
        <position position="249"/>
    </location>
    <ligand>
        <name>Mn(2+)</name>
        <dbReference type="ChEBI" id="CHEBI:29035"/>
    </ligand>
</feature>
<protein>
    <recommendedName>
        <fullName evidence="10">CRISPR-associated endonuclease Cas1</fullName>
        <ecNumber evidence="10">3.1.-.-</ecNumber>
    </recommendedName>
</protein>
<evidence type="ECO:0000256" key="3">
    <source>
        <dbReference type="ARBA" id="ARBA00022759"/>
    </source>
</evidence>
<evidence type="ECO:0000256" key="8">
    <source>
        <dbReference type="ARBA" id="ARBA00023211"/>
    </source>
</evidence>
<organism evidence="11 12">
    <name type="scientific">Galliscardovia ingluviei</name>
    <dbReference type="NCBI Taxonomy" id="1769422"/>
    <lineage>
        <taxon>Bacteria</taxon>
        <taxon>Bacillati</taxon>
        <taxon>Actinomycetota</taxon>
        <taxon>Actinomycetes</taxon>
        <taxon>Bifidobacteriales</taxon>
        <taxon>Bifidobacteriaceae</taxon>
        <taxon>Galliscardovia</taxon>
    </lineage>
</organism>
<comment type="cofactor">
    <cofactor evidence="10">
        <name>Mg(2+)</name>
        <dbReference type="ChEBI" id="CHEBI:18420"/>
    </cofactor>
    <cofactor evidence="10">
        <name>Mn(2+)</name>
        <dbReference type="ChEBI" id="CHEBI:29035"/>
    </cofactor>
</comment>
<evidence type="ECO:0000256" key="7">
    <source>
        <dbReference type="ARBA" id="ARBA00023125"/>
    </source>
</evidence>
<evidence type="ECO:0000313" key="11">
    <source>
        <dbReference type="EMBL" id="GGI13094.1"/>
    </source>
</evidence>
<keyword evidence="12" id="KW-1185">Reference proteome</keyword>